<feature type="chain" id="PRO_5028160115" evidence="4">
    <location>
        <begin position="21"/>
        <end position="1129"/>
    </location>
</feature>
<evidence type="ECO:0000256" key="2">
    <source>
        <dbReference type="SAM" id="MobiDB-lite"/>
    </source>
</evidence>
<feature type="compositionally biased region" description="Basic and acidic residues" evidence="2">
    <location>
        <begin position="385"/>
        <end position="394"/>
    </location>
</feature>
<organism evidence="5">
    <name type="scientific">Diabrotica virgifera virgifera</name>
    <name type="common">western corn rootworm</name>
    <dbReference type="NCBI Taxonomy" id="50390"/>
    <lineage>
        <taxon>Eukaryota</taxon>
        <taxon>Metazoa</taxon>
        <taxon>Ecdysozoa</taxon>
        <taxon>Arthropoda</taxon>
        <taxon>Hexapoda</taxon>
        <taxon>Insecta</taxon>
        <taxon>Pterygota</taxon>
        <taxon>Neoptera</taxon>
        <taxon>Endopterygota</taxon>
        <taxon>Coleoptera</taxon>
        <taxon>Polyphaga</taxon>
        <taxon>Cucujiformia</taxon>
        <taxon>Chrysomeloidea</taxon>
        <taxon>Chrysomelidae</taxon>
        <taxon>Galerucinae</taxon>
        <taxon>Diabroticina</taxon>
        <taxon>Diabroticites</taxon>
        <taxon>Diabrotica</taxon>
    </lineage>
</organism>
<keyword evidence="3" id="KW-0812">Transmembrane</keyword>
<feature type="transmembrane region" description="Helical" evidence="3">
    <location>
        <begin position="974"/>
        <end position="999"/>
    </location>
</feature>
<feature type="region of interest" description="Disordered" evidence="2">
    <location>
        <begin position="757"/>
        <end position="804"/>
    </location>
</feature>
<feature type="compositionally biased region" description="Polar residues" evidence="2">
    <location>
        <begin position="633"/>
        <end position="642"/>
    </location>
</feature>
<gene>
    <name evidence="5" type="primary">LOC114327431</name>
</gene>
<protein>
    <submittedName>
        <fullName evidence="5">Nipped-B-like protein B isoform X1</fullName>
    </submittedName>
</protein>
<dbReference type="AlphaFoldDB" id="A0A6P7F7U2"/>
<feature type="region of interest" description="Disordered" evidence="2">
    <location>
        <begin position="624"/>
        <end position="667"/>
    </location>
</feature>
<sequence>MIFIVIKLFFVFNIFQLIVATNSESGLLKYKTSIDKIGTDVENFIYDIAKEVAKKADSFINNEYDELTEENPTVENNIIKEEATTSATVNVIEDYTEEERIKRSIDDIQSEGSIIAAGEKPEVHQESNVVDHSVDGLKQELKKLTDLTVMLKEQQNILALLGEKGKFLNDNLQSNPQDMIHLLEQLEDQRRILKPTKENSKELKHLKVDIQEAIEALNKTSKGKDNEKDKELKLELEIKQQKEEIEMLKDLVEQILEKQDSLHKKLKKDKKKNKKVITSNNSTSSEEDKSSEEKRESEDDILGVSLFLQPLGNKTPTRERESNMKENVENKDREQFFNQKNPPGENKDQEKTRTQTTNVDNKATNEKSNVKSIPYGDSKLSLTKSNEKSTHYEEPTLPSGKSEARARSFESDVSQFLDEIDGNKKPDLEEQLKELEEKFIKQSREEKIKRELARLRKLLGKGNEDENTGSKPLAQNEDQIEFLTRLEKLMKSRATDIKQQEKPTDSIREELKKLQIAIANLRPKEDAPKVKEHPKIEPEAKELPDEVKLDHEAVLQLSTHQLRQLRNKIDEILRIQEGSAKHSDIPQISSKALLTPIIDTKKAHIKEDPYPSWYKGYKSEPCPPIFDSPEHSPFSSPLSSRPNELKHMGDNDIPPNFSSDGPSSFLDRSPINKDIRSPYFQNDRSVAEFNYGPEGPDRYIPQQPDYYLPPVNYNGMDVPPYNVPPYNVPPYNEMYYGQSGINRLEQEIQELKALISSANKDKTPKPAYSPEIQSHPKRYKRSLDEPGPVRQDGSPDVSSRSSDVQLFDDVTSKLREYFLEEDSKGRTAADTRQTGFNEITDRLNHLKSQLEDAVHRPNEAYYQEPSYRYPTLPKKIYAPIFPVIKKDDILSNIIVKIIEKGLAILPQILGKLFGMGVYTLFDSVDNYKYDNSYGTSYDSNYKKGYSYDHKKGYGSKYNQGYGVSYNTDNDLMAIFYKLGVFGYIPIICLNIIKVITVICKLIRKNKIFTNFIVPTMILLLVAGSIIFLTWWLQPDKELFEEKLIGLDHSRSRTVDPSSQYNYNYYGTPKSSTTGYYNNYNQRIPYPLTYYRNPYNYYNYGGTNRGANTPSRSLPMVYFRSYFEDGSRKV</sequence>
<feature type="region of interest" description="Disordered" evidence="2">
    <location>
        <begin position="264"/>
        <end position="410"/>
    </location>
</feature>
<feature type="compositionally biased region" description="Basic and acidic residues" evidence="2">
    <location>
        <begin position="286"/>
        <end position="297"/>
    </location>
</feature>
<dbReference type="InParanoid" id="A0A6P7F7U2"/>
<dbReference type="OrthoDB" id="6742052at2759"/>
<feature type="coiled-coil region" evidence="1">
    <location>
        <begin position="224"/>
        <end position="258"/>
    </location>
</feature>
<evidence type="ECO:0000256" key="3">
    <source>
        <dbReference type="SAM" id="Phobius"/>
    </source>
</evidence>
<feature type="signal peptide" evidence="4">
    <location>
        <begin position="1"/>
        <end position="20"/>
    </location>
</feature>
<keyword evidence="4" id="KW-0732">Signal</keyword>
<evidence type="ECO:0000256" key="1">
    <source>
        <dbReference type="SAM" id="Coils"/>
    </source>
</evidence>
<reference evidence="5" key="1">
    <citation type="submission" date="2025-08" db="UniProtKB">
        <authorList>
            <consortium name="RefSeq"/>
        </authorList>
    </citation>
    <scope>IDENTIFICATION</scope>
    <source>
        <tissue evidence="5">Whole insect</tissue>
    </source>
</reference>
<name>A0A6P7F7U2_DIAVI</name>
<dbReference type="RefSeq" id="XP_028131849.1">
    <property type="nucleotide sequence ID" value="XM_028276048.1"/>
</dbReference>
<feature type="compositionally biased region" description="Basic residues" evidence="2">
    <location>
        <begin position="264"/>
        <end position="275"/>
    </location>
</feature>
<keyword evidence="3" id="KW-0472">Membrane</keyword>
<evidence type="ECO:0000313" key="5">
    <source>
        <dbReference type="RefSeq" id="XP_028131849.1"/>
    </source>
</evidence>
<feature type="compositionally biased region" description="Basic and acidic residues" evidence="2">
    <location>
        <begin position="316"/>
        <end position="335"/>
    </location>
</feature>
<keyword evidence="1" id="KW-0175">Coiled coil</keyword>
<evidence type="ECO:0000256" key="4">
    <source>
        <dbReference type="SAM" id="SignalP"/>
    </source>
</evidence>
<feature type="transmembrane region" description="Helical" evidence="3">
    <location>
        <begin position="1011"/>
        <end position="1032"/>
    </location>
</feature>
<accession>A0A6P7F7U2</accession>
<keyword evidence="3" id="KW-1133">Transmembrane helix</keyword>
<proteinExistence type="predicted"/>